<comment type="caution">
    <text evidence="4">The sequence shown here is derived from an EMBL/GenBank/DDBJ whole genome shotgun (WGS) entry which is preliminary data.</text>
</comment>
<protein>
    <recommendedName>
        <fullName evidence="3">DUF8208 domain-containing protein</fullName>
    </recommendedName>
</protein>
<evidence type="ECO:0000256" key="1">
    <source>
        <dbReference type="SAM" id="MobiDB-lite"/>
    </source>
</evidence>
<feature type="transmembrane region" description="Helical" evidence="2">
    <location>
        <begin position="115"/>
        <end position="136"/>
    </location>
</feature>
<evidence type="ECO:0000313" key="5">
    <source>
        <dbReference type="Proteomes" id="UP001056693"/>
    </source>
</evidence>
<gene>
    <name evidence="4" type="ORF">E2N93_04275</name>
</gene>
<feature type="transmembrane region" description="Helical" evidence="2">
    <location>
        <begin position="428"/>
        <end position="448"/>
    </location>
</feature>
<accession>A0ABT0NG57</accession>
<dbReference type="EMBL" id="SNUZ01000007">
    <property type="protein sequence ID" value="MCL3787240.1"/>
    <property type="molecule type" value="Genomic_DNA"/>
</dbReference>
<feature type="domain" description="DUF8208" evidence="3">
    <location>
        <begin position="31"/>
        <end position="181"/>
    </location>
</feature>
<dbReference type="Pfam" id="PF26635">
    <property type="entry name" value="DUF8208"/>
    <property type="match status" value="2"/>
</dbReference>
<evidence type="ECO:0000259" key="3">
    <source>
        <dbReference type="Pfam" id="PF26635"/>
    </source>
</evidence>
<keyword evidence="2" id="KW-0812">Transmembrane</keyword>
<keyword evidence="5" id="KW-1185">Reference proteome</keyword>
<feature type="region of interest" description="Disordered" evidence="1">
    <location>
        <begin position="559"/>
        <end position="580"/>
    </location>
</feature>
<dbReference type="Proteomes" id="UP001056693">
    <property type="component" value="Unassembled WGS sequence"/>
</dbReference>
<keyword evidence="2" id="KW-0472">Membrane</keyword>
<feature type="transmembrane region" description="Helical" evidence="2">
    <location>
        <begin position="460"/>
        <end position="478"/>
    </location>
</feature>
<feature type="transmembrane region" description="Helical" evidence="2">
    <location>
        <begin position="372"/>
        <end position="391"/>
    </location>
</feature>
<dbReference type="InterPro" id="IPR058521">
    <property type="entry name" value="DUF8208"/>
</dbReference>
<keyword evidence="2" id="KW-1133">Transmembrane helix</keyword>
<organism evidence="4 5">
    <name type="scientific">Ruminococcus bromii</name>
    <dbReference type="NCBI Taxonomy" id="40518"/>
    <lineage>
        <taxon>Bacteria</taxon>
        <taxon>Bacillati</taxon>
        <taxon>Bacillota</taxon>
        <taxon>Clostridia</taxon>
        <taxon>Eubacteriales</taxon>
        <taxon>Oscillospiraceae</taxon>
        <taxon>Ruminococcus</taxon>
    </lineage>
</organism>
<name>A0ABT0NG57_9FIRM</name>
<evidence type="ECO:0000313" key="4">
    <source>
        <dbReference type="EMBL" id="MCL3787240.1"/>
    </source>
</evidence>
<reference evidence="4 5" key="1">
    <citation type="submission" date="2019-03" db="EMBL/GenBank/DDBJ databases">
        <authorList>
            <person name="Molinero N."/>
            <person name="Sanchez B."/>
            <person name="Walker A."/>
            <person name="Duncan S."/>
            <person name="Delgado S."/>
            <person name="Margolles A."/>
        </authorList>
    </citation>
    <scope>NUCLEOTIDE SEQUENCE [LARGE SCALE GENOMIC DNA]</scope>
    <source>
        <strain evidence="4 5">IPLA60002</strain>
    </source>
</reference>
<evidence type="ECO:0000256" key="2">
    <source>
        <dbReference type="SAM" id="Phobius"/>
    </source>
</evidence>
<feature type="transmembrane region" description="Helical" evidence="2">
    <location>
        <begin position="27"/>
        <end position="51"/>
    </location>
</feature>
<dbReference type="RefSeq" id="WP_249376225.1">
    <property type="nucleotide sequence ID" value="NZ_SNUZ01000007.1"/>
</dbReference>
<feature type="domain" description="DUF8208" evidence="3">
    <location>
        <begin position="197"/>
        <end position="499"/>
    </location>
</feature>
<feature type="transmembrane region" description="Helical" evidence="2">
    <location>
        <begin position="72"/>
        <end position="95"/>
    </location>
</feature>
<proteinExistence type="predicted"/>
<sequence length="1078" mass="119234">MSFLSWFAKNSESYNAGLTSLMSGGGVWIVIVDMINAILCWIMSIMADITSTMSELYSKSFELFRFMYSEKVVSLFQGWIQYLWIPIAIGIFVLGFNMINGDDSIDTKKSQGKKYIQNCCILLVALVGFPMIFMGINESTATVWYDTSQNGKGANGNDVENNTNAGIADMLIAKDSNGQNALIAANEQFANSGGTSSFFSSNKVQSIISQNIYDMEYIFIQTAQKKGNLKFNDNWTDNFNKGTIKKNAFKDGDDVASVLSNSNAYFKVSDLDKYDLKIDDVKTFNDIINNKDDEVNYDKAYIDRDTNVADYNGSDSKSAANYLFGYQHSVQNVNINGNTYHFISNLGNNNSGSILSMFGWDNTAIRRYHIEYGVMFIELLSLAIIFCVSALKIVKNVFNITFGQFLAVFSAATDLTNGQKAKEVLKSVMNIVLSTLFITILVQLYMIFVEIINSAFPTNAWVRCLFALFLAIACINGSKIAERALGIDSSLKGEYGSMGAANRWTRQPRNYARMAAIGAAVGGGKLLKMGISKGAKGFSFAKGKSEVIKSQNAAGFAAKGKISNSPTNKSKGVRGSSAFSPVTGKKVVADNKSNGIKVSNNAQASQSRLISDSLNKQTQSATLKGKDIASARQGVANEYRGNILNTAAAEKFAEKGKSKEQLLSDMYERRGITPEKSKELADRVLNKEDSFASVADYHGRDNLKNMYEKNGLDPVTADKFAAKDMADGISPIARSREELTREYASRGLEHDKAEKLANKIADDSDLYREQIANSYMSAGIMEDKANIMARQDLNANPYEINPRNDRDILQSTYQGAGFTEQEASRLADRDIAEGAFNAKLNTIEDSISNRADTLMNNSAQSFDTVGDAYRAAAQEHFEAMGFDRYDSSRYADSLGTKVCTEDYQDSIRNSAIQYQQSENSRIDALIAEERSKPPKERNYDVLNTPRVSDREAVEYALQNDVGARSAGYAYDKQNYETRYQSYERYNPNSSPSGIPLDTSLRVEINSAVDTILANGSLREGAVRGRAVEAKRAKAAEPYKYSSAFTDVISSERSSREYKQAAKYGFDSEEAKYARRKRR</sequence>